<organism evidence="1 2">
    <name type="scientific">Candidatus Uhrbacteria bacterium GW2011_GWF2_39_13</name>
    <dbReference type="NCBI Taxonomy" id="1618995"/>
    <lineage>
        <taxon>Bacteria</taxon>
        <taxon>Candidatus Uhriibacteriota</taxon>
    </lineage>
</organism>
<reference evidence="1 2" key="1">
    <citation type="journal article" date="2015" name="Nature">
        <title>rRNA introns, odd ribosomes, and small enigmatic genomes across a large radiation of phyla.</title>
        <authorList>
            <person name="Brown C.T."/>
            <person name="Hug L.A."/>
            <person name="Thomas B.C."/>
            <person name="Sharon I."/>
            <person name="Castelle C.J."/>
            <person name="Singh A."/>
            <person name="Wilkins M.J."/>
            <person name="Williams K.H."/>
            <person name="Banfield J.F."/>
        </authorList>
    </citation>
    <scope>NUCLEOTIDE SEQUENCE [LARGE SCALE GENOMIC DNA]</scope>
</reference>
<dbReference type="AlphaFoldDB" id="A0A0G0MLY1"/>
<protein>
    <recommendedName>
        <fullName evidence="3">DUF5659 domain-containing protein</fullName>
    </recommendedName>
</protein>
<proteinExistence type="predicted"/>
<accession>A0A0G0MLY1</accession>
<dbReference type="EMBL" id="LBWG01000012">
    <property type="protein sequence ID" value="KKR04113.1"/>
    <property type="molecule type" value="Genomic_DNA"/>
</dbReference>
<evidence type="ECO:0000313" key="1">
    <source>
        <dbReference type="EMBL" id="KKR04113.1"/>
    </source>
</evidence>
<comment type="caution">
    <text evidence="1">The sequence shown here is derived from an EMBL/GenBank/DDBJ whole genome shotgun (WGS) entry which is preliminary data.</text>
</comment>
<evidence type="ECO:0000313" key="2">
    <source>
        <dbReference type="Proteomes" id="UP000033935"/>
    </source>
</evidence>
<gene>
    <name evidence="1" type="ORF">UT30_C0012G0024</name>
</gene>
<name>A0A0G0MLY1_9BACT</name>
<evidence type="ECO:0008006" key="3">
    <source>
        <dbReference type="Google" id="ProtNLM"/>
    </source>
</evidence>
<dbReference type="Proteomes" id="UP000033935">
    <property type="component" value="Unassembled WGS sequence"/>
</dbReference>
<sequence>MKNEIVKNSDLGVSACWLAKGGILERLEPIDHRRVAFVFQLEDWMKADEQRFWNDTLLINAKAYFSAIKELKLRLHASSGTTL</sequence>